<organism evidence="1 2">
    <name type="scientific">Nesidiocoris tenuis</name>
    <dbReference type="NCBI Taxonomy" id="355587"/>
    <lineage>
        <taxon>Eukaryota</taxon>
        <taxon>Metazoa</taxon>
        <taxon>Ecdysozoa</taxon>
        <taxon>Arthropoda</taxon>
        <taxon>Hexapoda</taxon>
        <taxon>Insecta</taxon>
        <taxon>Pterygota</taxon>
        <taxon>Neoptera</taxon>
        <taxon>Paraneoptera</taxon>
        <taxon>Hemiptera</taxon>
        <taxon>Heteroptera</taxon>
        <taxon>Panheteroptera</taxon>
        <taxon>Cimicomorpha</taxon>
        <taxon>Miridae</taxon>
        <taxon>Dicyphina</taxon>
        <taxon>Nesidiocoris</taxon>
    </lineage>
</organism>
<dbReference type="Proteomes" id="UP000479000">
    <property type="component" value="Unassembled WGS sequence"/>
</dbReference>
<name>A0A6H5GIW1_9HEMI</name>
<evidence type="ECO:0000313" key="1">
    <source>
        <dbReference type="EMBL" id="CAB0003817.1"/>
    </source>
</evidence>
<reference evidence="1 2" key="1">
    <citation type="submission" date="2020-02" db="EMBL/GenBank/DDBJ databases">
        <authorList>
            <person name="Ferguson B K."/>
        </authorList>
    </citation>
    <scope>NUCLEOTIDE SEQUENCE [LARGE SCALE GENOMIC DNA]</scope>
</reference>
<sequence length="68" mass="7725">YGEIEASEIAEIPTTLKSRLMEVKLSYQDSTVSKKLSPDMTVSRLKSLARRIFSITSYENTFVLVSHK</sequence>
<dbReference type="AlphaFoldDB" id="A0A6H5GIW1"/>
<feature type="non-terminal residue" evidence="1">
    <location>
        <position position="68"/>
    </location>
</feature>
<dbReference type="EMBL" id="CADCXU010013913">
    <property type="protein sequence ID" value="CAB0003817.1"/>
    <property type="molecule type" value="Genomic_DNA"/>
</dbReference>
<keyword evidence="2" id="KW-1185">Reference proteome</keyword>
<feature type="non-terminal residue" evidence="1">
    <location>
        <position position="1"/>
    </location>
</feature>
<accession>A0A6H5GIW1</accession>
<gene>
    <name evidence="1" type="ORF">NTEN_LOCUS9294</name>
</gene>
<proteinExistence type="predicted"/>
<protein>
    <submittedName>
        <fullName evidence="1">Uncharacterized protein</fullName>
    </submittedName>
</protein>
<evidence type="ECO:0000313" key="2">
    <source>
        <dbReference type="Proteomes" id="UP000479000"/>
    </source>
</evidence>
<dbReference type="Gene3D" id="3.10.20.90">
    <property type="entry name" value="Phosphatidylinositol 3-kinase Catalytic Subunit, Chain A, domain 1"/>
    <property type="match status" value="1"/>
</dbReference>